<dbReference type="InterPro" id="IPR010982">
    <property type="entry name" value="Lambda_DNA-bd_dom_sf"/>
</dbReference>
<organism evidence="1 2">
    <name type="scientific">Pseudomonas aeruginosa</name>
    <dbReference type="NCBI Taxonomy" id="287"/>
    <lineage>
        <taxon>Bacteria</taxon>
        <taxon>Pseudomonadati</taxon>
        <taxon>Pseudomonadota</taxon>
        <taxon>Gammaproteobacteria</taxon>
        <taxon>Pseudomonadales</taxon>
        <taxon>Pseudomonadaceae</taxon>
        <taxon>Pseudomonas</taxon>
    </lineage>
</organism>
<gene>
    <name evidence="1" type="ORF">CAZ10_24530</name>
</gene>
<reference evidence="2" key="1">
    <citation type="submission" date="2017-05" db="EMBL/GenBank/DDBJ databases">
        <authorList>
            <person name="Giani T."/>
            <person name="Arena F."/>
            <person name="Pollini S."/>
            <person name="Di Pilato V."/>
            <person name="D'Andrea M.M."/>
            <person name="Henrici De Angelis L."/>
            <person name="Bassetti M."/>
            <person name="Rossolini G.M."/>
        </authorList>
    </citation>
    <scope>NUCLEOTIDE SEQUENCE [LARGE SCALE GENOMIC DNA]</scope>
    <source>
        <strain evidence="2">S567_C10_BS</strain>
    </source>
</reference>
<dbReference type="AlphaFoldDB" id="A0A241XLY8"/>
<evidence type="ECO:0000313" key="1">
    <source>
        <dbReference type="EMBL" id="OTI58285.1"/>
    </source>
</evidence>
<dbReference type="GO" id="GO:0003677">
    <property type="term" value="F:DNA binding"/>
    <property type="evidence" value="ECO:0007669"/>
    <property type="project" value="UniProtKB-KW"/>
</dbReference>
<dbReference type="Proteomes" id="UP000194857">
    <property type="component" value="Unassembled WGS sequence"/>
</dbReference>
<proteinExistence type="predicted"/>
<accession>A0A241XLY8</accession>
<dbReference type="Gene3D" id="1.10.260.40">
    <property type="entry name" value="lambda repressor-like DNA-binding domains"/>
    <property type="match status" value="1"/>
</dbReference>
<protein>
    <submittedName>
        <fullName evidence="1">DNA-binding protein</fullName>
    </submittedName>
</protein>
<name>A0A241XLY8_PSEAI</name>
<comment type="caution">
    <text evidence="1">The sequence shown here is derived from an EMBL/GenBank/DDBJ whole genome shotgun (WGS) entry which is preliminary data.</text>
</comment>
<dbReference type="RefSeq" id="WP_023088595.1">
    <property type="nucleotide sequence ID" value="NZ_CACPEM010000026.1"/>
</dbReference>
<evidence type="ECO:0000313" key="2">
    <source>
        <dbReference type="Proteomes" id="UP000194857"/>
    </source>
</evidence>
<sequence>MIKDRLITLFNKERTSVWFEKQTGIDRYRWGNVRNGKARITDAEIEAVIQIFPQYALWLVTGNIAPESGQTSPEYDEANQNLSSPNAG</sequence>
<keyword evidence="1" id="KW-0238">DNA-binding</keyword>
<dbReference type="EMBL" id="NFFZ01000014">
    <property type="protein sequence ID" value="OTI58285.1"/>
    <property type="molecule type" value="Genomic_DNA"/>
</dbReference>